<proteinExistence type="predicted"/>
<dbReference type="AlphaFoldDB" id="A0A7J7REU8"/>
<gene>
    <name evidence="2" type="ORF">mRhiFer1_009475</name>
</gene>
<accession>A0A7J7REU8</accession>
<dbReference type="Proteomes" id="UP000585614">
    <property type="component" value="Unassembled WGS sequence"/>
</dbReference>
<sequence length="192" mass="21128">MPAAARFQGQRSERPAAASEAESRAPPPHPRRPRPLTQPRPRARGLMGVVVPRESRGHSRANLALRCSASRTWTPRRPMKQDHAGPKTREVGGRRSVPSPPDCPGNTARPPVSSSLNSHRRGVQVRPVPMYIIRIFDFKSEALSLSQSLSCGLIHGRKLVSHLPLVDVASAPRSFCTSRMWRPSCALPHSHS</sequence>
<evidence type="ECO:0000256" key="1">
    <source>
        <dbReference type="SAM" id="MobiDB-lite"/>
    </source>
</evidence>
<name>A0A7J7REU8_RHIFE</name>
<organism evidence="2 3">
    <name type="scientific">Rhinolophus ferrumequinum</name>
    <name type="common">Greater horseshoe bat</name>
    <dbReference type="NCBI Taxonomy" id="59479"/>
    <lineage>
        <taxon>Eukaryota</taxon>
        <taxon>Metazoa</taxon>
        <taxon>Chordata</taxon>
        <taxon>Craniata</taxon>
        <taxon>Vertebrata</taxon>
        <taxon>Euteleostomi</taxon>
        <taxon>Mammalia</taxon>
        <taxon>Eutheria</taxon>
        <taxon>Laurasiatheria</taxon>
        <taxon>Chiroptera</taxon>
        <taxon>Yinpterochiroptera</taxon>
        <taxon>Rhinolophoidea</taxon>
        <taxon>Rhinolophidae</taxon>
        <taxon>Rhinolophinae</taxon>
        <taxon>Rhinolophus</taxon>
    </lineage>
</organism>
<evidence type="ECO:0000313" key="2">
    <source>
        <dbReference type="EMBL" id="KAF6274638.1"/>
    </source>
</evidence>
<comment type="caution">
    <text evidence="2">The sequence shown here is derived from an EMBL/GenBank/DDBJ whole genome shotgun (WGS) entry which is preliminary data.</text>
</comment>
<dbReference type="EMBL" id="JACAGC010000027">
    <property type="protein sequence ID" value="KAF6274638.1"/>
    <property type="molecule type" value="Genomic_DNA"/>
</dbReference>
<protein>
    <submittedName>
        <fullName evidence="2">Uncharacterized protein</fullName>
    </submittedName>
</protein>
<feature type="region of interest" description="Disordered" evidence="1">
    <location>
        <begin position="1"/>
        <end position="120"/>
    </location>
</feature>
<feature type="compositionally biased region" description="Basic and acidic residues" evidence="1">
    <location>
        <begin position="79"/>
        <end position="93"/>
    </location>
</feature>
<evidence type="ECO:0000313" key="3">
    <source>
        <dbReference type="Proteomes" id="UP000585614"/>
    </source>
</evidence>
<reference evidence="2 3" key="1">
    <citation type="journal article" date="2020" name="Nature">
        <title>Six reference-quality genomes reveal evolution of bat adaptations.</title>
        <authorList>
            <person name="Jebb D."/>
            <person name="Huang Z."/>
            <person name="Pippel M."/>
            <person name="Hughes G.M."/>
            <person name="Lavrichenko K."/>
            <person name="Devanna P."/>
            <person name="Winkler S."/>
            <person name="Jermiin L.S."/>
            <person name="Skirmuntt E.C."/>
            <person name="Katzourakis A."/>
            <person name="Burkitt-Gray L."/>
            <person name="Ray D.A."/>
            <person name="Sullivan K.A.M."/>
            <person name="Roscito J.G."/>
            <person name="Kirilenko B.M."/>
            <person name="Davalos L.M."/>
            <person name="Corthals A.P."/>
            <person name="Power M.L."/>
            <person name="Jones G."/>
            <person name="Ransome R.D."/>
            <person name="Dechmann D.K.N."/>
            <person name="Locatelli A.G."/>
            <person name="Puechmaille S.J."/>
            <person name="Fedrigo O."/>
            <person name="Jarvis E.D."/>
            <person name="Hiller M."/>
            <person name="Vernes S.C."/>
            <person name="Myers E.W."/>
            <person name="Teeling E.C."/>
        </authorList>
    </citation>
    <scope>NUCLEOTIDE SEQUENCE [LARGE SCALE GENOMIC DNA]</scope>
    <source>
        <strain evidence="2">MRhiFer1</strain>
        <tissue evidence="2">Lung</tissue>
    </source>
</reference>